<proteinExistence type="predicted"/>
<accession>A0ACA9Y9L7</accession>
<reference evidence="1" key="1">
    <citation type="submission" date="2022-06" db="EMBL/GenBank/DDBJ databases">
        <authorList>
            <person name="Legras J.-L."/>
            <person name="Devillers H."/>
            <person name="Grondin C."/>
        </authorList>
    </citation>
    <scope>NUCLEOTIDE SEQUENCE</scope>
    <source>
        <strain evidence="1">CLIB 1444</strain>
    </source>
</reference>
<protein>
    <submittedName>
        <fullName evidence="1">Uncharacterized protein</fullName>
    </submittedName>
</protein>
<evidence type="ECO:0000313" key="2">
    <source>
        <dbReference type="Proteomes" id="UP001152531"/>
    </source>
</evidence>
<evidence type="ECO:0000313" key="1">
    <source>
        <dbReference type="EMBL" id="CAH6721122.1"/>
    </source>
</evidence>
<gene>
    <name evidence="1" type="ORF">CLIB1444_05S04060</name>
</gene>
<dbReference type="Proteomes" id="UP001152531">
    <property type="component" value="Unassembled WGS sequence"/>
</dbReference>
<comment type="caution">
    <text evidence="1">The sequence shown here is derived from an EMBL/GenBank/DDBJ whole genome shotgun (WGS) entry which is preliminary data.</text>
</comment>
<sequence>MISPKYTNSHAFYPLSHFKVVPAQINLYLDYNCPFSAKIFFKFKQSVIPQLESKHPGKFQFNFMNVIQPWHSNSNYLHEFSLSVAKLIRERELTSELFWSVSESLFKNIKKFSDNANSDKGRNEIYADIYKAVTEDVELPFSKEEVLGNIQIAQVKDESDYDNAGNAVTVDVKYFTRYQRTVGVHVTPTVSVNGIENGGISSGSEPEELAKILESAL</sequence>
<keyword evidence="2" id="KW-1185">Reference proteome</keyword>
<dbReference type="EMBL" id="CALSDN010000005">
    <property type="protein sequence ID" value="CAH6721122.1"/>
    <property type="molecule type" value="Genomic_DNA"/>
</dbReference>
<organism evidence="1 2">
    <name type="scientific">[Candida] jaroonii</name>
    <dbReference type="NCBI Taxonomy" id="467808"/>
    <lineage>
        <taxon>Eukaryota</taxon>
        <taxon>Fungi</taxon>
        <taxon>Dikarya</taxon>
        <taxon>Ascomycota</taxon>
        <taxon>Saccharomycotina</taxon>
        <taxon>Pichiomycetes</taxon>
        <taxon>Debaryomycetaceae</taxon>
        <taxon>Yamadazyma</taxon>
    </lineage>
</organism>
<name>A0ACA9Y9L7_9ASCO</name>